<sequence>MVAHELRRCYARLRFNLSRNKNSRSSITHHLIRSTGRFSMAIIPPNELAKEEINLRQTIQHSPSLQFDPSPSKSSRLIPISEFSSKQMIPPNSRASRRATNSEIVGISPIAANITVTTFILPLEGSEINSITNFNSKAKEFNESEAELGDFSNAHLNRQNWNIVTETTNTASRNGRTSEGTVFLSNNNLSKNETYPKPGVDQATNFTTAYSDAEIL</sequence>
<feature type="compositionally biased region" description="Polar residues" evidence="1">
    <location>
        <begin position="171"/>
        <end position="193"/>
    </location>
</feature>
<dbReference type="Proteomes" id="UP000784294">
    <property type="component" value="Unassembled WGS sequence"/>
</dbReference>
<evidence type="ECO:0000256" key="1">
    <source>
        <dbReference type="SAM" id="MobiDB-lite"/>
    </source>
</evidence>
<name>A0A3S5CBH5_9PLAT</name>
<gene>
    <name evidence="2" type="ORF">PXEA_LOCUS976</name>
</gene>
<proteinExistence type="predicted"/>
<dbReference type="EMBL" id="CAAALY010001954">
    <property type="protein sequence ID" value="VEL07536.1"/>
    <property type="molecule type" value="Genomic_DNA"/>
</dbReference>
<evidence type="ECO:0000313" key="2">
    <source>
        <dbReference type="EMBL" id="VEL07536.1"/>
    </source>
</evidence>
<comment type="caution">
    <text evidence="2">The sequence shown here is derived from an EMBL/GenBank/DDBJ whole genome shotgun (WGS) entry which is preliminary data.</text>
</comment>
<reference evidence="2" key="1">
    <citation type="submission" date="2018-11" db="EMBL/GenBank/DDBJ databases">
        <authorList>
            <consortium name="Pathogen Informatics"/>
        </authorList>
    </citation>
    <scope>NUCLEOTIDE SEQUENCE</scope>
</reference>
<keyword evidence="3" id="KW-1185">Reference proteome</keyword>
<organism evidence="2 3">
    <name type="scientific">Protopolystoma xenopodis</name>
    <dbReference type="NCBI Taxonomy" id="117903"/>
    <lineage>
        <taxon>Eukaryota</taxon>
        <taxon>Metazoa</taxon>
        <taxon>Spiralia</taxon>
        <taxon>Lophotrochozoa</taxon>
        <taxon>Platyhelminthes</taxon>
        <taxon>Monogenea</taxon>
        <taxon>Polyopisthocotylea</taxon>
        <taxon>Polystomatidea</taxon>
        <taxon>Polystomatidae</taxon>
        <taxon>Protopolystoma</taxon>
    </lineage>
</organism>
<protein>
    <submittedName>
        <fullName evidence="2">Uncharacterized protein</fullName>
    </submittedName>
</protein>
<accession>A0A3S5CBH5</accession>
<feature type="region of interest" description="Disordered" evidence="1">
    <location>
        <begin position="171"/>
        <end position="197"/>
    </location>
</feature>
<evidence type="ECO:0000313" key="3">
    <source>
        <dbReference type="Proteomes" id="UP000784294"/>
    </source>
</evidence>
<dbReference type="AlphaFoldDB" id="A0A3S5CBH5"/>